<evidence type="ECO:0000256" key="2">
    <source>
        <dbReference type="ARBA" id="ARBA00007663"/>
    </source>
</evidence>
<dbReference type="InterPro" id="IPR017945">
    <property type="entry name" value="DHBP_synth_RibB-like_a/b_dom"/>
</dbReference>
<evidence type="ECO:0000256" key="6">
    <source>
        <dbReference type="ARBA" id="ARBA00022694"/>
    </source>
</evidence>
<dbReference type="PANTHER" id="PTHR17490">
    <property type="entry name" value="SUA5"/>
    <property type="match status" value="1"/>
</dbReference>
<dbReference type="Pfam" id="PF01300">
    <property type="entry name" value="Sua5_yciO_yrdC"/>
    <property type="match status" value="1"/>
</dbReference>
<evidence type="ECO:0000256" key="10">
    <source>
        <dbReference type="ARBA" id="ARBA00029774"/>
    </source>
</evidence>
<dbReference type="GO" id="GO:0008033">
    <property type="term" value="P:tRNA processing"/>
    <property type="evidence" value="ECO:0007669"/>
    <property type="project" value="UniProtKB-KW"/>
</dbReference>
<comment type="catalytic activity">
    <reaction evidence="11">
        <text>L-threonine + hydrogencarbonate + ATP = L-threonylcarbamoyladenylate + diphosphate + H2O</text>
        <dbReference type="Rhea" id="RHEA:36407"/>
        <dbReference type="ChEBI" id="CHEBI:15377"/>
        <dbReference type="ChEBI" id="CHEBI:17544"/>
        <dbReference type="ChEBI" id="CHEBI:30616"/>
        <dbReference type="ChEBI" id="CHEBI:33019"/>
        <dbReference type="ChEBI" id="CHEBI:57926"/>
        <dbReference type="ChEBI" id="CHEBI:73682"/>
        <dbReference type="EC" id="2.7.7.87"/>
    </reaction>
</comment>
<evidence type="ECO:0000256" key="8">
    <source>
        <dbReference type="ARBA" id="ARBA00022741"/>
    </source>
</evidence>
<dbReference type="EC" id="2.7.7.87" evidence="3"/>
<dbReference type="AlphaFoldDB" id="A0A977PKA8"/>
<comment type="similarity">
    <text evidence="2">Belongs to the SUA5 family.</text>
</comment>
<gene>
    <name evidence="13" type="ORF">IPA_08420</name>
</gene>
<dbReference type="SUPFAM" id="SSF55821">
    <property type="entry name" value="YrdC/RibB"/>
    <property type="match status" value="1"/>
</dbReference>
<dbReference type="GO" id="GO:0005737">
    <property type="term" value="C:cytoplasm"/>
    <property type="evidence" value="ECO:0007669"/>
    <property type="project" value="UniProtKB-SubCell"/>
</dbReference>
<dbReference type="NCBIfam" id="TIGR00057">
    <property type="entry name" value="L-threonylcarbamoyladenylate synthase"/>
    <property type="match status" value="1"/>
</dbReference>
<keyword evidence="4" id="KW-0963">Cytoplasm</keyword>
<dbReference type="GO" id="GO:0006450">
    <property type="term" value="P:regulation of translational fidelity"/>
    <property type="evidence" value="ECO:0007669"/>
    <property type="project" value="TreeGrafter"/>
</dbReference>
<evidence type="ECO:0000256" key="7">
    <source>
        <dbReference type="ARBA" id="ARBA00022695"/>
    </source>
</evidence>
<dbReference type="GO" id="GO:0005524">
    <property type="term" value="F:ATP binding"/>
    <property type="evidence" value="ECO:0007669"/>
    <property type="project" value="UniProtKB-KW"/>
</dbReference>
<dbReference type="Proteomes" id="UP001063698">
    <property type="component" value="Chromosome"/>
</dbReference>
<dbReference type="KEGG" id="ipc:IPA_08420"/>
<keyword evidence="5" id="KW-0808">Transferase</keyword>
<dbReference type="PROSITE" id="PS51163">
    <property type="entry name" value="YRDC"/>
    <property type="match status" value="1"/>
</dbReference>
<keyword evidence="9" id="KW-0067">ATP-binding</keyword>
<dbReference type="GO" id="GO:0061710">
    <property type="term" value="F:L-threonylcarbamoyladenylate synthase"/>
    <property type="evidence" value="ECO:0007669"/>
    <property type="project" value="UniProtKB-EC"/>
</dbReference>
<organism evidence="13 14">
    <name type="scientific">Ignicoccus pacificus DSM 13166</name>
    <dbReference type="NCBI Taxonomy" id="940294"/>
    <lineage>
        <taxon>Archaea</taxon>
        <taxon>Thermoproteota</taxon>
        <taxon>Thermoprotei</taxon>
        <taxon>Desulfurococcales</taxon>
        <taxon>Desulfurococcaceae</taxon>
        <taxon>Ignicoccus</taxon>
    </lineage>
</organism>
<feature type="domain" description="YrdC-like" evidence="12">
    <location>
        <begin position="12"/>
        <end position="188"/>
    </location>
</feature>
<evidence type="ECO:0000313" key="14">
    <source>
        <dbReference type="Proteomes" id="UP001063698"/>
    </source>
</evidence>
<dbReference type="InterPro" id="IPR006070">
    <property type="entry name" value="Sua5-like_dom"/>
</dbReference>
<dbReference type="GO" id="GO:0003725">
    <property type="term" value="F:double-stranded RNA binding"/>
    <property type="evidence" value="ECO:0007669"/>
    <property type="project" value="InterPro"/>
</dbReference>
<keyword evidence="14" id="KW-1185">Reference proteome</keyword>
<dbReference type="GO" id="GO:0000049">
    <property type="term" value="F:tRNA binding"/>
    <property type="evidence" value="ECO:0007669"/>
    <property type="project" value="TreeGrafter"/>
</dbReference>
<evidence type="ECO:0000256" key="11">
    <source>
        <dbReference type="ARBA" id="ARBA00048366"/>
    </source>
</evidence>
<name>A0A977PKA8_9CREN</name>
<evidence type="ECO:0000259" key="12">
    <source>
        <dbReference type="PROSITE" id="PS51163"/>
    </source>
</evidence>
<dbReference type="EMBL" id="CP006868">
    <property type="protein sequence ID" value="UXD21812.1"/>
    <property type="molecule type" value="Genomic_DNA"/>
</dbReference>
<keyword evidence="7" id="KW-0548">Nucleotidyltransferase</keyword>
<protein>
    <recommendedName>
        <fullName evidence="10">L-threonylcarbamoyladenylate synthase</fullName>
        <ecNumber evidence="3">2.7.7.87</ecNumber>
    </recommendedName>
    <alternativeName>
        <fullName evidence="10">L-threonylcarbamoyladenylate synthase</fullName>
    </alternativeName>
</protein>
<evidence type="ECO:0000313" key="13">
    <source>
        <dbReference type="EMBL" id="UXD21812.1"/>
    </source>
</evidence>
<accession>A0A977PKA8</accession>
<comment type="subcellular location">
    <subcellularLocation>
        <location evidence="1">Cytoplasm</location>
    </subcellularLocation>
</comment>
<reference evidence="13" key="1">
    <citation type="submission" date="2013-11" db="EMBL/GenBank/DDBJ databases">
        <title>Comparative genomics of Ignicoccus.</title>
        <authorList>
            <person name="Podar M."/>
        </authorList>
    </citation>
    <scope>NUCLEOTIDE SEQUENCE</scope>
    <source>
        <strain evidence="13">DSM 13166</strain>
    </source>
</reference>
<dbReference type="PANTHER" id="PTHR17490:SF16">
    <property type="entry name" value="THREONYLCARBAMOYL-AMP SYNTHASE"/>
    <property type="match status" value="1"/>
</dbReference>
<evidence type="ECO:0000256" key="1">
    <source>
        <dbReference type="ARBA" id="ARBA00004496"/>
    </source>
</evidence>
<proteinExistence type="inferred from homology"/>
<evidence type="ECO:0000256" key="5">
    <source>
        <dbReference type="ARBA" id="ARBA00022679"/>
    </source>
</evidence>
<keyword evidence="6" id="KW-0819">tRNA processing</keyword>
<evidence type="ECO:0000256" key="9">
    <source>
        <dbReference type="ARBA" id="ARBA00022840"/>
    </source>
</evidence>
<evidence type="ECO:0000256" key="3">
    <source>
        <dbReference type="ARBA" id="ARBA00012584"/>
    </source>
</evidence>
<dbReference type="Gene3D" id="3.90.870.10">
    <property type="entry name" value="DHBP synthase"/>
    <property type="match status" value="1"/>
</dbReference>
<dbReference type="InterPro" id="IPR050156">
    <property type="entry name" value="TC-AMP_synthase_SUA5"/>
</dbReference>
<evidence type="ECO:0000256" key="4">
    <source>
        <dbReference type="ARBA" id="ARBA00022490"/>
    </source>
</evidence>
<keyword evidence="8" id="KW-0547">Nucleotide-binding</keyword>
<sequence length="201" mass="21873">MRVLKLSEVGLEEALREAKEVLERGGLVIVPTETVYGIASKLEHAWKIYEIKKRPKSKPLPVQASLEDLEKVAYLDERAKALAKRFWPGPLTMVLKAKPTVPEFVTAGTGKVGLRVPAHPFTLRLLKEVGPLAVTSANISGGRSPKRIEEVTVEADLAIDAGPCELGQASTVIDLTGKEIKVLREGPISLKEILLVLKSVL</sequence>